<evidence type="ECO:0000313" key="2">
    <source>
        <dbReference type="EMBL" id="MQM09897.1"/>
    </source>
</evidence>
<keyword evidence="3" id="KW-1185">Reference proteome</keyword>
<gene>
    <name evidence="2" type="ORF">Taro_042779</name>
</gene>
<accession>A0A843WPR5</accession>
<evidence type="ECO:0000313" key="3">
    <source>
        <dbReference type="Proteomes" id="UP000652761"/>
    </source>
</evidence>
<evidence type="ECO:0000256" key="1">
    <source>
        <dbReference type="SAM" id="MobiDB-lite"/>
    </source>
</evidence>
<name>A0A843WPR5_COLES</name>
<protein>
    <submittedName>
        <fullName evidence="2">Uncharacterized protein</fullName>
    </submittedName>
</protein>
<organism evidence="2 3">
    <name type="scientific">Colocasia esculenta</name>
    <name type="common">Wild taro</name>
    <name type="synonym">Arum esculentum</name>
    <dbReference type="NCBI Taxonomy" id="4460"/>
    <lineage>
        <taxon>Eukaryota</taxon>
        <taxon>Viridiplantae</taxon>
        <taxon>Streptophyta</taxon>
        <taxon>Embryophyta</taxon>
        <taxon>Tracheophyta</taxon>
        <taxon>Spermatophyta</taxon>
        <taxon>Magnoliopsida</taxon>
        <taxon>Liliopsida</taxon>
        <taxon>Araceae</taxon>
        <taxon>Aroideae</taxon>
        <taxon>Colocasieae</taxon>
        <taxon>Colocasia</taxon>
    </lineage>
</organism>
<proteinExistence type="predicted"/>
<dbReference type="Proteomes" id="UP000652761">
    <property type="component" value="Unassembled WGS sequence"/>
</dbReference>
<comment type="caution">
    <text evidence="2">The sequence shown here is derived from an EMBL/GenBank/DDBJ whole genome shotgun (WGS) entry which is preliminary data.</text>
</comment>
<dbReference type="EMBL" id="NMUH01004506">
    <property type="protein sequence ID" value="MQM09897.1"/>
    <property type="molecule type" value="Genomic_DNA"/>
</dbReference>
<dbReference type="AlphaFoldDB" id="A0A843WPR5"/>
<feature type="region of interest" description="Disordered" evidence="1">
    <location>
        <begin position="37"/>
        <end position="74"/>
    </location>
</feature>
<reference evidence="2" key="1">
    <citation type="submission" date="2017-07" db="EMBL/GenBank/DDBJ databases">
        <title>Taro Niue Genome Assembly and Annotation.</title>
        <authorList>
            <person name="Atibalentja N."/>
            <person name="Keating K."/>
            <person name="Fields C.J."/>
        </authorList>
    </citation>
    <scope>NUCLEOTIDE SEQUENCE</scope>
    <source>
        <strain evidence="2">Niue_2</strain>
        <tissue evidence="2">Leaf</tissue>
    </source>
</reference>
<sequence>MFPDRGADSAALDNYGYYRTASSTPLMGHLLGDLVQRLPGSPSHPHSGYKLSRTTQPTIKRIFRPPPATVTSLT</sequence>